<dbReference type="AlphaFoldDB" id="A0A0W8FTJ4"/>
<organism evidence="1">
    <name type="scientific">hydrocarbon metagenome</name>
    <dbReference type="NCBI Taxonomy" id="938273"/>
    <lineage>
        <taxon>unclassified sequences</taxon>
        <taxon>metagenomes</taxon>
        <taxon>ecological metagenomes</taxon>
    </lineage>
</organism>
<sequence length="66" mass="8050">MNIKFFLNVLQIGYQYESSAHNFILYNYHFSFFIIADFPITRRIIPDFIKIFNAYREIFVLNSIFD</sequence>
<gene>
    <name evidence="1" type="ORF">ASZ90_005976</name>
</gene>
<proteinExistence type="predicted"/>
<name>A0A0W8FTJ4_9ZZZZ</name>
<reference evidence="1" key="1">
    <citation type="journal article" date="2015" name="Proc. Natl. Acad. Sci. U.S.A.">
        <title>Networks of energetic and metabolic interactions define dynamics in microbial communities.</title>
        <authorList>
            <person name="Embree M."/>
            <person name="Liu J.K."/>
            <person name="Al-Bassam M.M."/>
            <person name="Zengler K."/>
        </authorList>
    </citation>
    <scope>NUCLEOTIDE SEQUENCE</scope>
</reference>
<evidence type="ECO:0000313" key="1">
    <source>
        <dbReference type="EMBL" id="KUG24256.1"/>
    </source>
</evidence>
<dbReference type="EMBL" id="LNQE01000856">
    <property type="protein sequence ID" value="KUG24256.1"/>
    <property type="molecule type" value="Genomic_DNA"/>
</dbReference>
<accession>A0A0W8FTJ4</accession>
<protein>
    <submittedName>
        <fullName evidence="1">Uncharacterized protein</fullName>
    </submittedName>
</protein>
<comment type="caution">
    <text evidence="1">The sequence shown here is derived from an EMBL/GenBank/DDBJ whole genome shotgun (WGS) entry which is preliminary data.</text>
</comment>